<feature type="transmembrane region" description="Helical" evidence="8">
    <location>
        <begin position="75"/>
        <end position="95"/>
    </location>
</feature>
<dbReference type="AlphaFoldDB" id="A0A4Z1C8Y5"/>
<dbReference type="Pfam" id="PF01925">
    <property type="entry name" value="TauE"/>
    <property type="match status" value="1"/>
</dbReference>
<protein>
    <recommendedName>
        <fullName evidence="8">Probable membrane transporter protein</fullName>
    </recommendedName>
</protein>
<feature type="transmembrane region" description="Helical" evidence="8">
    <location>
        <begin position="44"/>
        <end position="63"/>
    </location>
</feature>
<dbReference type="OrthoDB" id="7843147at2"/>
<comment type="subcellular location">
    <subcellularLocation>
        <location evidence="1 8">Cell membrane</location>
        <topology evidence="1 8">Multi-pass membrane protein</topology>
    </subcellularLocation>
</comment>
<feature type="transmembrane region" description="Helical" evidence="8">
    <location>
        <begin position="138"/>
        <end position="162"/>
    </location>
</feature>
<name>A0A4Z1C8Y5_9GAMM</name>
<evidence type="ECO:0000256" key="3">
    <source>
        <dbReference type="ARBA" id="ARBA00022448"/>
    </source>
</evidence>
<organism evidence="9 10">
    <name type="scientific">Marinobacter confluentis</name>
    <dbReference type="NCBI Taxonomy" id="1697557"/>
    <lineage>
        <taxon>Bacteria</taxon>
        <taxon>Pseudomonadati</taxon>
        <taxon>Pseudomonadota</taxon>
        <taxon>Gammaproteobacteria</taxon>
        <taxon>Pseudomonadales</taxon>
        <taxon>Marinobacteraceae</taxon>
        <taxon>Marinobacter</taxon>
    </lineage>
</organism>
<accession>A0A4Z1C8Y5</accession>
<evidence type="ECO:0000313" key="10">
    <source>
        <dbReference type="Proteomes" id="UP000298325"/>
    </source>
</evidence>
<dbReference type="PANTHER" id="PTHR30269:SF37">
    <property type="entry name" value="MEMBRANE TRANSPORTER PROTEIN"/>
    <property type="match status" value="1"/>
</dbReference>
<evidence type="ECO:0000256" key="6">
    <source>
        <dbReference type="ARBA" id="ARBA00022989"/>
    </source>
</evidence>
<evidence type="ECO:0000256" key="1">
    <source>
        <dbReference type="ARBA" id="ARBA00004651"/>
    </source>
</evidence>
<feature type="transmembrane region" description="Helical" evidence="8">
    <location>
        <begin position="229"/>
        <end position="251"/>
    </location>
</feature>
<evidence type="ECO:0000256" key="8">
    <source>
        <dbReference type="RuleBase" id="RU363041"/>
    </source>
</evidence>
<feature type="transmembrane region" description="Helical" evidence="8">
    <location>
        <begin position="174"/>
        <end position="194"/>
    </location>
</feature>
<feature type="transmembrane region" description="Helical" evidence="8">
    <location>
        <begin position="200"/>
        <end position="222"/>
    </location>
</feature>
<reference evidence="9 10" key="1">
    <citation type="submission" date="2019-04" db="EMBL/GenBank/DDBJ databases">
        <authorList>
            <person name="Park S."/>
            <person name="Yoon J.-H."/>
        </authorList>
    </citation>
    <scope>NUCLEOTIDE SEQUENCE [LARGE SCALE GENOMIC DNA]</scope>
    <source>
        <strain evidence="9 10">HJM-18</strain>
    </source>
</reference>
<keyword evidence="6 8" id="KW-1133">Transmembrane helix</keyword>
<gene>
    <name evidence="9" type="ORF">E5Q11_12935</name>
</gene>
<sequence>MQGWMESLILVVCFLGALVQITTGLGFGLIVAPLLLAFYEPVDAIQITGALTLLIVAGIAPFVRRRIMPYELTRLAIGTLGGLVVGSALLLVASIDAIRVAALMALAYCLVRYVTVLIQGANPAELEPVAPRDEKASLFYGMASGVMSATLAMPGPLALVFLRSRGLNPARVRATVFALMVGSYSGMLVISIAISGLSDAVLAGITLYLLPTLAGVVIGQLVSDRLPDLLFDAMTTLLMVSTLLVLATKILESHL</sequence>
<comment type="similarity">
    <text evidence="2 8">Belongs to the 4-toluene sulfonate uptake permease (TSUP) (TC 2.A.102) family.</text>
</comment>
<keyword evidence="4 8" id="KW-1003">Cell membrane</keyword>
<evidence type="ECO:0000313" key="9">
    <source>
        <dbReference type="EMBL" id="TGN39518.1"/>
    </source>
</evidence>
<keyword evidence="10" id="KW-1185">Reference proteome</keyword>
<dbReference type="PANTHER" id="PTHR30269">
    <property type="entry name" value="TRANSMEMBRANE PROTEIN YFCA"/>
    <property type="match status" value="1"/>
</dbReference>
<dbReference type="Proteomes" id="UP000298325">
    <property type="component" value="Unassembled WGS sequence"/>
</dbReference>
<evidence type="ECO:0000256" key="7">
    <source>
        <dbReference type="ARBA" id="ARBA00023136"/>
    </source>
</evidence>
<comment type="caution">
    <text evidence="9">The sequence shown here is derived from an EMBL/GenBank/DDBJ whole genome shotgun (WGS) entry which is preliminary data.</text>
</comment>
<dbReference type="EMBL" id="SRPF01000003">
    <property type="protein sequence ID" value="TGN39518.1"/>
    <property type="molecule type" value="Genomic_DNA"/>
</dbReference>
<evidence type="ECO:0000256" key="4">
    <source>
        <dbReference type="ARBA" id="ARBA00022475"/>
    </source>
</evidence>
<keyword evidence="7 8" id="KW-0472">Membrane</keyword>
<keyword evidence="5 8" id="KW-0812">Transmembrane</keyword>
<dbReference type="GO" id="GO:0005886">
    <property type="term" value="C:plasma membrane"/>
    <property type="evidence" value="ECO:0007669"/>
    <property type="project" value="UniProtKB-SubCell"/>
</dbReference>
<dbReference type="InterPro" id="IPR002781">
    <property type="entry name" value="TM_pro_TauE-like"/>
</dbReference>
<dbReference type="InterPro" id="IPR052017">
    <property type="entry name" value="TSUP"/>
</dbReference>
<keyword evidence="3" id="KW-0813">Transport</keyword>
<proteinExistence type="inferred from homology"/>
<evidence type="ECO:0000256" key="2">
    <source>
        <dbReference type="ARBA" id="ARBA00009142"/>
    </source>
</evidence>
<evidence type="ECO:0000256" key="5">
    <source>
        <dbReference type="ARBA" id="ARBA00022692"/>
    </source>
</evidence>